<gene>
    <name evidence="2" type="ORF">IG616_20645</name>
</gene>
<dbReference type="RefSeq" id="WP_192150450.1">
    <property type="nucleotide sequence ID" value="NZ_JACYXI010000018.1"/>
</dbReference>
<dbReference type="PROSITE" id="PS51819">
    <property type="entry name" value="VOC"/>
    <property type="match status" value="1"/>
</dbReference>
<dbReference type="InterPro" id="IPR029068">
    <property type="entry name" value="Glyas_Bleomycin-R_OHBP_Dase"/>
</dbReference>
<dbReference type="PANTHER" id="PTHR36503">
    <property type="entry name" value="BLR2520 PROTEIN"/>
    <property type="match status" value="1"/>
</dbReference>
<proteinExistence type="predicted"/>
<dbReference type="Gene3D" id="3.10.180.10">
    <property type="entry name" value="2,3-Dihydroxybiphenyl 1,2-Dioxygenase, domain 1"/>
    <property type="match status" value="1"/>
</dbReference>
<name>A0ABR9CSY7_9HYPH</name>
<dbReference type="InterPro" id="IPR037523">
    <property type="entry name" value="VOC_core"/>
</dbReference>
<organism evidence="2 3">
    <name type="scientific">Roseibium litorale</name>
    <dbReference type="NCBI Taxonomy" id="2803841"/>
    <lineage>
        <taxon>Bacteria</taxon>
        <taxon>Pseudomonadati</taxon>
        <taxon>Pseudomonadota</taxon>
        <taxon>Alphaproteobacteria</taxon>
        <taxon>Hyphomicrobiales</taxon>
        <taxon>Stappiaceae</taxon>
        <taxon>Roseibium</taxon>
    </lineage>
</organism>
<dbReference type="SUPFAM" id="SSF54593">
    <property type="entry name" value="Glyoxalase/Bleomycin resistance protein/Dihydroxybiphenyl dioxygenase"/>
    <property type="match status" value="1"/>
</dbReference>
<dbReference type="Pfam" id="PF00903">
    <property type="entry name" value="Glyoxalase"/>
    <property type="match status" value="1"/>
</dbReference>
<reference evidence="2 3" key="2">
    <citation type="journal article" date="2021" name="Int. J. Syst. Evol. Microbiol.">
        <title>Roseibium litorale sp. nov., isolated from a tidal flat sediment and proposal for the reclassification of Labrenzia polysiphoniae as Roseibium polysiphoniae comb. nov.</title>
        <authorList>
            <person name="Liu Y."/>
            <person name="Pei T."/>
            <person name="Du J."/>
            <person name="Chao M."/>
            <person name="Deng M.R."/>
            <person name="Zhu H."/>
        </authorList>
    </citation>
    <scope>NUCLEOTIDE SEQUENCE [LARGE SCALE GENOMIC DNA]</scope>
    <source>
        <strain evidence="2 3">4C16A</strain>
    </source>
</reference>
<reference evidence="3" key="1">
    <citation type="submission" date="2020-09" db="EMBL/GenBank/DDBJ databases">
        <title>The genome sequence of strain Labrenzia suaedae 4C16A.</title>
        <authorList>
            <person name="Liu Y."/>
        </authorList>
    </citation>
    <scope>NUCLEOTIDE SEQUENCE [LARGE SCALE GENOMIC DNA]</scope>
    <source>
        <strain evidence="3">4C16A</strain>
    </source>
</reference>
<dbReference type="InterPro" id="IPR004360">
    <property type="entry name" value="Glyas_Fos-R_dOase_dom"/>
</dbReference>
<feature type="domain" description="VOC" evidence="1">
    <location>
        <begin position="4"/>
        <end position="127"/>
    </location>
</feature>
<dbReference type="EMBL" id="JACYXI010000018">
    <property type="protein sequence ID" value="MBD8893962.1"/>
    <property type="molecule type" value="Genomic_DNA"/>
</dbReference>
<dbReference type="PANTHER" id="PTHR36503:SF1">
    <property type="entry name" value="BLR2520 PROTEIN"/>
    <property type="match status" value="1"/>
</dbReference>
<keyword evidence="3" id="KW-1185">Reference proteome</keyword>
<dbReference type="Proteomes" id="UP000632063">
    <property type="component" value="Unassembled WGS sequence"/>
</dbReference>
<sequence>MEQRISLITLAVDDLEATRRFFEDGLGWTQAPGGNEHIAFYQLTGSALALYSRAHLAKDLGRDLPAETLGGMTIAWNARSEEEVDTAYAEALTAGAEVVVRPEKVFWGGYSGYVSIPGGHLLEIAYNPFWPLSADGSITLPPADPEAG</sequence>
<accession>A0ABR9CSY7</accession>
<evidence type="ECO:0000259" key="1">
    <source>
        <dbReference type="PROSITE" id="PS51819"/>
    </source>
</evidence>
<comment type="caution">
    <text evidence="2">The sequence shown here is derived from an EMBL/GenBank/DDBJ whole genome shotgun (WGS) entry which is preliminary data.</text>
</comment>
<evidence type="ECO:0000313" key="3">
    <source>
        <dbReference type="Proteomes" id="UP000632063"/>
    </source>
</evidence>
<protein>
    <submittedName>
        <fullName evidence="2">VOC family protein</fullName>
    </submittedName>
</protein>
<evidence type="ECO:0000313" key="2">
    <source>
        <dbReference type="EMBL" id="MBD8893962.1"/>
    </source>
</evidence>